<dbReference type="AlphaFoldDB" id="A0A9W7CP81"/>
<sequence>MGNSAGRHIRDRDVIDKMHKGLYATGPANTKHPAKTDAKTIKKTPNSTEQGKKKKGNTQQKAAGASTKKGKKSKAKGDPTQPRKGRKESFSKYIPGYFPTVPIDEGLGGLFDAAEYEDPYSIERKRLEDATRSSAGKPASMPVNRNSSQAGKATCSVVKAGNNSYAASATYCVAHPSNCNCQNNYHAQQQYYGNDYYFIGDYDSKDTTDSASSGHGGHDDSGGNCADDNNATGGYDGGSNDAEGSYTCYNNDTSGGYDGGSYDAGSYDVGGYDGGGGCDTGGSGCD</sequence>
<evidence type="ECO:0000313" key="2">
    <source>
        <dbReference type="EMBL" id="GMF37398.1"/>
    </source>
</evidence>
<evidence type="ECO:0000256" key="1">
    <source>
        <dbReference type="SAM" id="MobiDB-lite"/>
    </source>
</evidence>
<reference evidence="2" key="1">
    <citation type="submission" date="2023-04" db="EMBL/GenBank/DDBJ databases">
        <title>Phytophthora lilii NBRC 32176.</title>
        <authorList>
            <person name="Ichikawa N."/>
            <person name="Sato H."/>
            <person name="Tonouchi N."/>
        </authorList>
    </citation>
    <scope>NUCLEOTIDE SEQUENCE</scope>
    <source>
        <strain evidence="2">NBRC 32176</strain>
    </source>
</reference>
<dbReference type="OrthoDB" id="124698at2759"/>
<gene>
    <name evidence="2" type="ORF">Plil01_001573800</name>
</gene>
<feature type="region of interest" description="Disordered" evidence="1">
    <location>
        <begin position="1"/>
        <end position="92"/>
    </location>
</feature>
<keyword evidence="3" id="KW-1185">Reference proteome</keyword>
<feature type="region of interest" description="Disordered" evidence="1">
    <location>
        <begin position="128"/>
        <end position="148"/>
    </location>
</feature>
<dbReference type="Proteomes" id="UP001165083">
    <property type="component" value="Unassembled WGS sequence"/>
</dbReference>
<accession>A0A9W7CP81</accession>
<feature type="compositionally biased region" description="Basic and acidic residues" evidence="1">
    <location>
        <begin position="8"/>
        <end position="19"/>
    </location>
</feature>
<organism evidence="2 3">
    <name type="scientific">Phytophthora lilii</name>
    <dbReference type="NCBI Taxonomy" id="2077276"/>
    <lineage>
        <taxon>Eukaryota</taxon>
        <taxon>Sar</taxon>
        <taxon>Stramenopiles</taxon>
        <taxon>Oomycota</taxon>
        <taxon>Peronosporomycetes</taxon>
        <taxon>Peronosporales</taxon>
        <taxon>Peronosporaceae</taxon>
        <taxon>Phytophthora</taxon>
    </lineage>
</organism>
<comment type="caution">
    <text evidence="2">The sequence shown here is derived from an EMBL/GenBank/DDBJ whole genome shotgun (WGS) entry which is preliminary data.</text>
</comment>
<proteinExistence type="predicted"/>
<name>A0A9W7CP81_9STRA</name>
<feature type="compositionally biased region" description="Low complexity" evidence="1">
    <location>
        <begin position="57"/>
        <end position="67"/>
    </location>
</feature>
<protein>
    <submittedName>
        <fullName evidence="2">Unnamed protein product</fullName>
    </submittedName>
</protein>
<evidence type="ECO:0000313" key="3">
    <source>
        <dbReference type="Proteomes" id="UP001165083"/>
    </source>
</evidence>
<dbReference type="EMBL" id="BSXW01001524">
    <property type="protein sequence ID" value="GMF37398.1"/>
    <property type="molecule type" value="Genomic_DNA"/>
</dbReference>